<dbReference type="GeneID" id="63845823"/>
<name>A0A9P4GI72_9PLEO</name>
<evidence type="ECO:0000313" key="2">
    <source>
        <dbReference type="EMBL" id="KAF1845757.1"/>
    </source>
</evidence>
<proteinExistence type="predicted"/>
<dbReference type="Proteomes" id="UP000800039">
    <property type="component" value="Unassembled WGS sequence"/>
</dbReference>
<evidence type="ECO:0000259" key="1">
    <source>
        <dbReference type="Pfam" id="PF00646"/>
    </source>
</evidence>
<gene>
    <name evidence="2" type="ORF">K460DRAFT_282437</name>
</gene>
<sequence length="589" mass="66684">MLPENWKELTYPQLNLDDHTLDKNLPECATPLQRKPAERSAGVLETLSLELLHLILAQLDLISILNVRYVNKRCSDLTDSLPELQAIARYGQNALRGSLAINTAAAITVEKLHQQLFKKSCEKCGDFAPYLYLITCARVCFLCLSNADQYCPLGIDLIKRKYGLNYSIIQSLPHMKCLPGVYSPGGCKVSRAVVLYDAWSALQAAVTYHGSRDNLKTYIEKSHAESMTAYHRRTQEATEANLRLPRLRKPASLSPYDRKSANPRRFVAVIELPVINKSSKVVDWGFYCKACRNANEWPRDWRVRYDEETFEQHLLACGRIENGIHQASTDPDDISEFRLLVDHQHIKYVTIDPYIFDDMDLIFEPTLINILRPLLPAGDWNQARIFQAPSSEKSSNGDVEMQVETSTQMLPGIRGIWHSLQIDYLELEIGSRLRSNVYEATSSNFPGQFVVKFARFGYEITRLERETTAYKWIDGHKIGPNFLGHLTEHGRVIGFAMSKIENARHATLDDINICRQALRRLHTLGIKHGDTNKHNFLIHPHGVTLIDFDFADQNATGAELNKELHGLGQEFADTTGKGGVGDLIDGTDY</sequence>
<dbReference type="InterPro" id="IPR001810">
    <property type="entry name" value="F-box_dom"/>
</dbReference>
<protein>
    <recommendedName>
        <fullName evidence="1">F-box domain-containing protein</fullName>
    </recommendedName>
</protein>
<keyword evidence="3" id="KW-1185">Reference proteome</keyword>
<dbReference type="Pfam" id="PF06293">
    <property type="entry name" value="Kdo"/>
    <property type="match status" value="1"/>
</dbReference>
<dbReference type="RefSeq" id="XP_040788320.1">
    <property type="nucleotide sequence ID" value="XM_040928570.1"/>
</dbReference>
<organism evidence="2 3">
    <name type="scientific">Cucurbitaria berberidis CBS 394.84</name>
    <dbReference type="NCBI Taxonomy" id="1168544"/>
    <lineage>
        <taxon>Eukaryota</taxon>
        <taxon>Fungi</taxon>
        <taxon>Dikarya</taxon>
        <taxon>Ascomycota</taxon>
        <taxon>Pezizomycotina</taxon>
        <taxon>Dothideomycetes</taxon>
        <taxon>Pleosporomycetidae</taxon>
        <taxon>Pleosporales</taxon>
        <taxon>Pleosporineae</taxon>
        <taxon>Cucurbitariaceae</taxon>
        <taxon>Cucurbitaria</taxon>
    </lineage>
</organism>
<comment type="caution">
    <text evidence="2">The sequence shown here is derived from an EMBL/GenBank/DDBJ whole genome shotgun (WGS) entry which is preliminary data.</text>
</comment>
<accession>A0A9P4GI72</accession>
<dbReference type="SUPFAM" id="SSF56112">
    <property type="entry name" value="Protein kinase-like (PK-like)"/>
    <property type="match status" value="1"/>
</dbReference>
<reference evidence="2" key="1">
    <citation type="submission" date="2020-01" db="EMBL/GenBank/DDBJ databases">
        <authorList>
            <consortium name="DOE Joint Genome Institute"/>
            <person name="Haridas S."/>
            <person name="Albert R."/>
            <person name="Binder M."/>
            <person name="Bloem J."/>
            <person name="Labutti K."/>
            <person name="Salamov A."/>
            <person name="Andreopoulos B."/>
            <person name="Baker S.E."/>
            <person name="Barry K."/>
            <person name="Bills G."/>
            <person name="Bluhm B.H."/>
            <person name="Cannon C."/>
            <person name="Castanera R."/>
            <person name="Culley D.E."/>
            <person name="Daum C."/>
            <person name="Ezra D."/>
            <person name="Gonzalez J.B."/>
            <person name="Henrissat B."/>
            <person name="Kuo A."/>
            <person name="Liang C."/>
            <person name="Lipzen A."/>
            <person name="Lutzoni F."/>
            <person name="Magnuson J."/>
            <person name="Mondo S."/>
            <person name="Nolan M."/>
            <person name="Ohm R."/>
            <person name="Pangilinan J."/>
            <person name="Park H.-J."/>
            <person name="Ramirez L."/>
            <person name="Alfaro M."/>
            <person name="Sun H."/>
            <person name="Tritt A."/>
            <person name="Yoshinaga Y."/>
            <person name="Zwiers L.-H."/>
            <person name="Turgeon B.G."/>
            <person name="Goodwin S.B."/>
            <person name="Spatafora J.W."/>
            <person name="Crous P.W."/>
            <person name="Grigoriev I.V."/>
        </authorList>
    </citation>
    <scope>NUCLEOTIDE SEQUENCE</scope>
    <source>
        <strain evidence="2">CBS 394.84</strain>
    </source>
</reference>
<evidence type="ECO:0000313" key="3">
    <source>
        <dbReference type="Proteomes" id="UP000800039"/>
    </source>
</evidence>
<dbReference type="Gene3D" id="1.10.510.10">
    <property type="entry name" value="Transferase(Phosphotransferase) domain 1"/>
    <property type="match status" value="1"/>
</dbReference>
<dbReference type="OrthoDB" id="2687876at2759"/>
<dbReference type="Pfam" id="PF00646">
    <property type="entry name" value="F-box"/>
    <property type="match status" value="1"/>
</dbReference>
<feature type="domain" description="F-box" evidence="1">
    <location>
        <begin position="46"/>
        <end position="82"/>
    </location>
</feature>
<dbReference type="EMBL" id="ML976616">
    <property type="protein sequence ID" value="KAF1845757.1"/>
    <property type="molecule type" value="Genomic_DNA"/>
</dbReference>
<dbReference type="InterPro" id="IPR011009">
    <property type="entry name" value="Kinase-like_dom_sf"/>
</dbReference>
<dbReference type="AlphaFoldDB" id="A0A9P4GI72"/>